<accession>A0A927FH19</accession>
<dbReference type="PROSITE" id="PS00197">
    <property type="entry name" value="2FE2S_FER_1"/>
    <property type="match status" value="1"/>
</dbReference>
<evidence type="ECO:0000256" key="1">
    <source>
        <dbReference type="ARBA" id="ARBA00007874"/>
    </source>
</evidence>
<keyword evidence="5" id="KW-0249">Electron transport</keyword>
<evidence type="ECO:0000259" key="9">
    <source>
        <dbReference type="PROSITE" id="PS51085"/>
    </source>
</evidence>
<reference evidence="10" key="1">
    <citation type="submission" date="2020-09" db="EMBL/GenBank/DDBJ databases">
        <title>Genome seq and assembly of Limnohabitants sp.</title>
        <authorList>
            <person name="Chhetri G."/>
        </authorList>
    </citation>
    <scope>NUCLEOTIDE SEQUENCE</scope>
    <source>
        <strain evidence="10">JUR4</strain>
    </source>
</reference>
<evidence type="ECO:0000256" key="5">
    <source>
        <dbReference type="ARBA" id="ARBA00022982"/>
    </source>
</evidence>
<dbReference type="InterPro" id="IPR006058">
    <property type="entry name" value="2Fe2S_fd_BS"/>
</dbReference>
<comment type="cofactor">
    <cofactor evidence="8">
        <name>[2Fe-2S] cluster</name>
        <dbReference type="ChEBI" id="CHEBI:190135"/>
    </cofactor>
</comment>
<dbReference type="GO" id="GO:0046872">
    <property type="term" value="F:metal ion binding"/>
    <property type="evidence" value="ECO:0007669"/>
    <property type="project" value="UniProtKB-KW"/>
</dbReference>
<comment type="similarity">
    <text evidence="1">Belongs to the 2Fe2S plant-type ferredoxin family.</text>
</comment>
<dbReference type="InterPro" id="IPR001041">
    <property type="entry name" value="2Fe-2S_ferredoxin-type"/>
</dbReference>
<organism evidence="10 11">
    <name type="scientific">Limnohabitans radicicola</name>
    <dbReference type="NCBI Taxonomy" id="2771427"/>
    <lineage>
        <taxon>Bacteria</taxon>
        <taxon>Pseudomonadati</taxon>
        <taxon>Pseudomonadota</taxon>
        <taxon>Betaproteobacteria</taxon>
        <taxon>Burkholderiales</taxon>
        <taxon>Comamonadaceae</taxon>
        <taxon>Limnohabitans</taxon>
    </lineage>
</organism>
<evidence type="ECO:0000256" key="8">
    <source>
        <dbReference type="ARBA" id="ARBA00034078"/>
    </source>
</evidence>
<sequence>MNASDLTQIPIAADGSFEILLQKSGQTLTVTKDQSILKVLQDAGKEVPFSCSEGICGTCLTRVVTGKPDHWDMYLTPEEQEKGDCLMVCCSRSQTARLVLDL</sequence>
<evidence type="ECO:0000256" key="4">
    <source>
        <dbReference type="ARBA" id="ARBA00022723"/>
    </source>
</evidence>
<keyword evidence="3" id="KW-0001">2Fe-2S</keyword>
<keyword evidence="2" id="KW-0813">Transport</keyword>
<dbReference type="PANTHER" id="PTHR43112:SF3">
    <property type="entry name" value="FERREDOXIN-2, CHLOROPLASTIC"/>
    <property type="match status" value="1"/>
</dbReference>
<keyword evidence="4" id="KW-0479">Metal-binding</keyword>
<dbReference type="EMBL" id="JACYFT010000002">
    <property type="protein sequence ID" value="MBD8050546.1"/>
    <property type="molecule type" value="Genomic_DNA"/>
</dbReference>
<gene>
    <name evidence="10" type="ORF">IC609_08310</name>
</gene>
<evidence type="ECO:0000313" key="11">
    <source>
        <dbReference type="Proteomes" id="UP000647424"/>
    </source>
</evidence>
<dbReference type="GO" id="GO:0051537">
    <property type="term" value="F:2 iron, 2 sulfur cluster binding"/>
    <property type="evidence" value="ECO:0007669"/>
    <property type="project" value="UniProtKB-KW"/>
</dbReference>
<dbReference type="PROSITE" id="PS51085">
    <property type="entry name" value="2FE2S_FER_2"/>
    <property type="match status" value="1"/>
</dbReference>
<protein>
    <submittedName>
        <fullName evidence="10">2Fe-2S iron-sulfur cluster binding domain-containing protein</fullName>
    </submittedName>
</protein>
<keyword evidence="7" id="KW-0411">Iron-sulfur</keyword>
<dbReference type="RefSeq" id="WP_191819049.1">
    <property type="nucleotide sequence ID" value="NZ_JACYFT010000002.1"/>
</dbReference>
<dbReference type="PANTHER" id="PTHR43112">
    <property type="entry name" value="FERREDOXIN"/>
    <property type="match status" value="1"/>
</dbReference>
<name>A0A927FH19_9BURK</name>
<evidence type="ECO:0000256" key="2">
    <source>
        <dbReference type="ARBA" id="ARBA00022448"/>
    </source>
</evidence>
<evidence type="ECO:0000256" key="3">
    <source>
        <dbReference type="ARBA" id="ARBA00022714"/>
    </source>
</evidence>
<dbReference type="AlphaFoldDB" id="A0A927FH19"/>
<evidence type="ECO:0000256" key="7">
    <source>
        <dbReference type="ARBA" id="ARBA00023014"/>
    </source>
</evidence>
<feature type="domain" description="2Fe-2S ferredoxin-type" evidence="9">
    <location>
        <begin position="17"/>
        <end position="102"/>
    </location>
</feature>
<evidence type="ECO:0000256" key="6">
    <source>
        <dbReference type="ARBA" id="ARBA00023004"/>
    </source>
</evidence>
<dbReference type="Proteomes" id="UP000647424">
    <property type="component" value="Unassembled WGS sequence"/>
</dbReference>
<dbReference type="InterPro" id="IPR036010">
    <property type="entry name" value="2Fe-2S_ferredoxin-like_sf"/>
</dbReference>
<keyword evidence="11" id="KW-1185">Reference proteome</keyword>
<comment type="caution">
    <text evidence="10">The sequence shown here is derived from an EMBL/GenBank/DDBJ whole genome shotgun (WGS) entry which is preliminary data.</text>
</comment>
<dbReference type="InterPro" id="IPR012675">
    <property type="entry name" value="Beta-grasp_dom_sf"/>
</dbReference>
<keyword evidence="6" id="KW-0408">Iron</keyword>
<dbReference type="SUPFAM" id="SSF54292">
    <property type="entry name" value="2Fe-2S ferredoxin-like"/>
    <property type="match status" value="1"/>
</dbReference>
<dbReference type="Gene3D" id="3.10.20.30">
    <property type="match status" value="1"/>
</dbReference>
<dbReference type="CDD" id="cd00207">
    <property type="entry name" value="fer2"/>
    <property type="match status" value="1"/>
</dbReference>
<dbReference type="Pfam" id="PF00111">
    <property type="entry name" value="Fer2"/>
    <property type="match status" value="1"/>
</dbReference>
<proteinExistence type="inferred from homology"/>
<evidence type="ECO:0000313" key="10">
    <source>
        <dbReference type="EMBL" id="MBD8050546.1"/>
    </source>
</evidence>